<dbReference type="RefSeq" id="WP_376978442.1">
    <property type="nucleotide sequence ID" value="NZ_JBHSDQ010000006.1"/>
</dbReference>
<keyword evidence="3" id="KW-0378">Hydrolase</keyword>
<dbReference type="GO" id="GO:0016787">
    <property type="term" value="F:hydrolase activity"/>
    <property type="evidence" value="ECO:0007669"/>
    <property type="project" value="UniProtKB-KW"/>
</dbReference>
<keyword evidence="4" id="KW-1185">Reference proteome</keyword>
<evidence type="ECO:0000313" key="3">
    <source>
        <dbReference type="EMBL" id="MFC4397299.1"/>
    </source>
</evidence>
<feature type="compositionally biased region" description="Basic and acidic residues" evidence="1">
    <location>
        <begin position="285"/>
        <end position="298"/>
    </location>
</feature>
<evidence type="ECO:0000313" key="4">
    <source>
        <dbReference type="Proteomes" id="UP001595778"/>
    </source>
</evidence>
<name>A0ABV8WLC1_9MICC</name>
<dbReference type="InterPro" id="IPR029058">
    <property type="entry name" value="AB_hydrolase_fold"/>
</dbReference>
<protein>
    <submittedName>
        <fullName evidence="3">Alpha/beta fold hydrolase</fullName>
    </submittedName>
</protein>
<organism evidence="3 4">
    <name type="scientific">Arthrobacter sedimenti</name>
    <dbReference type="NCBI Taxonomy" id="2694931"/>
    <lineage>
        <taxon>Bacteria</taxon>
        <taxon>Bacillati</taxon>
        <taxon>Actinomycetota</taxon>
        <taxon>Actinomycetes</taxon>
        <taxon>Micrococcales</taxon>
        <taxon>Micrococcaceae</taxon>
        <taxon>Arthrobacter</taxon>
    </lineage>
</organism>
<dbReference type="Gene3D" id="3.40.50.1820">
    <property type="entry name" value="alpha/beta hydrolase"/>
    <property type="match status" value="1"/>
</dbReference>
<dbReference type="Pfam" id="PF12697">
    <property type="entry name" value="Abhydrolase_6"/>
    <property type="match status" value="1"/>
</dbReference>
<gene>
    <name evidence="3" type="ORF">ACFO0G_14455</name>
</gene>
<dbReference type="EMBL" id="JBHSDQ010000006">
    <property type="protein sequence ID" value="MFC4397299.1"/>
    <property type="molecule type" value="Genomic_DNA"/>
</dbReference>
<comment type="caution">
    <text evidence="3">The sequence shown here is derived from an EMBL/GenBank/DDBJ whole genome shotgun (WGS) entry which is preliminary data.</text>
</comment>
<feature type="region of interest" description="Disordered" evidence="1">
    <location>
        <begin position="285"/>
        <end position="309"/>
    </location>
</feature>
<evidence type="ECO:0000259" key="2">
    <source>
        <dbReference type="Pfam" id="PF12697"/>
    </source>
</evidence>
<dbReference type="SUPFAM" id="SSF53474">
    <property type="entry name" value="alpha/beta-Hydrolases"/>
    <property type="match status" value="1"/>
</dbReference>
<feature type="domain" description="AB hydrolase-1" evidence="2">
    <location>
        <begin position="30"/>
        <end position="252"/>
    </location>
</feature>
<sequence>MKEQVLPTHDGGRLALYSYGAEDAPGEKRVLLIGGAFLTALIYRPFSIALAKGLGDGWAVDVYDRRGRGNSSEQPPDYSMATEIEDVRTVLTATGARNILGHSLGGSVALNAVQEFTGTPFVPDKLAVYDAAVNIDGSIDTRWLDGFEDAVNNGKVGHALAHMKKATSPGSAMARIPEPVLAGLMAVLSRTKVNTIFRQVMPSGVGELRAAYDEKDHARDFSVLPPGTHFMAGGKSPSYYRVTAERLHAAVPGSTYQLSPKCFHGSVPAAVKELVEAIAAYFKDERPDGANPDDDSRPDQAGAIPVPRG</sequence>
<dbReference type="Proteomes" id="UP001595778">
    <property type="component" value="Unassembled WGS sequence"/>
</dbReference>
<proteinExistence type="predicted"/>
<reference evidence="4" key="1">
    <citation type="journal article" date="2019" name="Int. J. Syst. Evol. Microbiol.">
        <title>The Global Catalogue of Microorganisms (GCM) 10K type strain sequencing project: providing services to taxonomists for standard genome sequencing and annotation.</title>
        <authorList>
            <consortium name="The Broad Institute Genomics Platform"/>
            <consortium name="The Broad Institute Genome Sequencing Center for Infectious Disease"/>
            <person name="Wu L."/>
            <person name="Ma J."/>
        </authorList>
    </citation>
    <scope>NUCLEOTIDE SEQUENCE [LARGE SCALE GENOMIC DNA]</scope>
    <source>
        <strain evidence="4">PJ61</strain>
    </source>
</reference>
<evidence type="ECO:0000256" key="1">
    <source>
        <dbReference type="SAM" id="MobiDB-lite"/>
    </source>
</evidence>
<dbReference type="InterPro" id="IPR000073">
    <property type="entry name" value="AB_hydrolase_1"/>
</dbReference>
<accession>A0ABV8WLC1</accession>